<dbReference type="OrthoDB" id="5406607at2759"/>
<reference evidence="2 3" key="1">
    <citation type="journal article" date="2018" name="Nat. Ecol. Evol.">
        <title>Pezizomycetes genomes reveal the molecular basis of ectomycorrhizal truffle lifestyle.</title>
        <authorList>
            <person name="Murat C."/>
            <person name="Payen T."/>
            <person name="Noel B."/>
            <person name="Kuo A."/>
            <person name="Morin E."/>
            <person name="Chen J."/>
            <person name="Kohler A."/>
            <person name="Krizsan K."/>
            <person name="Balestrini R."/>
            <person name="Da Silva C."/>
            <person name="Montanini B."/>
            <person name="Hainaut M."/>
            <person name="Levati E."/>
            <person name="Barry K.W."/>
            <person name="Belfiori B."/>
            <person name="Cichocki N."/>
            <person name="Clum A."/>
            <person name="Dockter R.B."/>
            <person name="Fauchery L."/>
            <person name="Guy J."/>
            <person name="Iotti M."/>
            <person name="Le Tacon F."/>
            <person name="Lindquist E.A."/>
            <person name="Lipzen A."/>
            <person name="Malagnac F."/>
            <person name="Mello A."/>
            <person name="Molinier V."/>
            <person name="Miyauchi S."/>
            <person name="Poulain J."/>
            <person name="Riccioni C."/>
            <person name="Rubini A."/>
            <person name="Sitrit Y."/>
            <person name="Splivallo R."/>
            <person name="Traeger S."/>
            <person name="Wang M."/>
            <person name="Zifcakova L."/>
            <person name="Wipf D."/>
            <person name="Zambonelli A."/>
            <person name="Paolocci F."/>
            <person name="Nowrousian M."/>
            <person name="Ottonello S."/>
            <person name="Baldrian P."/>
            <person name="Spatafora J.W."/>
            <person name="Henrissat B."/>
            <person name="Nagy L.G."/>
            <person name="Aury J.M."/>
            <person name="Wincker P."/>
            <person name="Grigoriev I.V."/>
            <person name="Bonfante P."/>
            <person name="Martin F.M."/>
        </authorList>
    </citation>
    <scope>NUCLEOTIDE SEQUENCE [LARGE SCALE GENOMIC DNA]</scope>
    <source>
        <strain evidence="2 3">CCBAS932</strain>
    </source>
</reference>
<gene>
    <name evidence="2" type="ORF">P167DRAFT_540713</name>
</gene>
<dbReference type="InParanoid" id="A0A3N4KDU6"/>
<proteinExistence type="predicted"/>
<organism evidence="2 3">
    <name type="scientific">Morchella conica CCBAS932</name>
    <dbReference type="NCBI Taxonomy" id="1392247"/>
    <lineage>
        <taxon>Eukaryota</taxon>
        <taxon>Fungi</taxon>
        <taxon>Dikarya</taxon>
        <taxon>Ascomycota</taxon>
        <taxon>Pezizomycotina</taxon>
        <taxon>Pezizomycetes</taxon>
        <taxon>Pezizales</taxon>
        <taxon>Morchellaceae</taxon>
        <taxon>Morchella</taxon>
    </lineage>
</organism>
<name>A0A3N4KDU6_9PEZI</name>
<evidence type="ECO:0000313" key="2">
    <source>
        <dbReference type="EMBL" id="RPB06571.1"/>
    </source>
</evidence>
<protein>
    <submittedName>
        <fullName evidence="2">Uncharacterized protein</fullName>
    </submittedName>
</protein>
<evidence type="ECO:0000313" key="3">
    <source>
        <dbReference type="Proteomes" id="UP000277580"/>
    </source>
</evidence>
<keyword evidence="1" id="KW-0472">Membrane</keyword>
<feature type="transmembrane region" description="Helical" evidence="1">
    <location>
        <begin position="475"/>
        <end position="501"/>
    </location>
</feature>
<evidence type="ECO:0000256" key="1">
    <source>
        <dbReference type="SAM" id="Phobius"/>
    </source>
</evidence>
<accession>A0A3N4KDU6</accession>
<dbReference type="AlphaFoldDB" id="A0A3N4KDU6"/>
<keyword evidence="1" id="KW-1133">Transmembrane helix</keyword>
<keyword evidence="3" id="KW-1185">Reference proteome</keyword>
<keyword evidence="1" id="KW-0812">Transmembrane</keyword>
<feature type="transmembrane region" description="Helical" evidence="1">
    <location>
        <begin position="354"/>
        <end position="376"/>
    </location>
</feature>
<dbReference type="EMBL" id="ML119278">
    <property type="protein sequence ID" value="RPB06571.1"/>
    <property type="molecule type" value="Genomic_DNA"/>
</dbReference>
<dbReference type="Proteomes" id="UP000277580">
    <property type="component" value="Unassembled WGS sequence"/>
</dbReference>
<sequence length="509" mass="55767">MSDNPTPIQGEKGDLYCRPTTGLDVCKFFLLNYILHAFTVISEPGAGPIASLFHSALAVFLPFSSVQYSSYVICQSIARCRNDLERAAKARALCFLVPARLRRGEPISPAMTTVHGTFPVLEHVGRMAAPGRSTTPSSARVPEAHETAGQYELVLVPRYAPVEPFSLEESESTARTTDGAVRYRTAVASNSNIMKSAIAMLQIGYGSYELYDAYKGQLQRFGYASYALTVIPYILMSLLNLTASLCQPGYNAMFLVHYRGERDYEHAAGVRERKSPWTSAGVSGPEGEGGESCVELAAVGGVSTGQGGGGGVREPWMVDAESKTAGAVGRVYSLTEDGVRSWLKYHKTLAIKQTLLVLTTSTISFILPYVTIYAMTSFHAAQSTTTERLFTLSQLIIGQLICLFGDHFTGSLSRSGRTLFQLPERTLAVNVPRFLRRYLSCGAESWRVKFAFPIAYRYPSAADLEYIWNLGWRRVCVYVFCSLMAVAPALGGFVVVARMILKDQVCVKL</sequence>
<feature type="transmembrane region" description="Helical" evidence="1">
    <location>
        <begin position="223"/>
        <end position="243"/>
    </location>
</feature>